<organism evidence="2 3">
    <name type="scientific">Hypsibius exemplaris</name>
    <name type="common">Freshwater tardigrade</name>
    <dbReference type="NCBI Taxonomy" id="2072580"/>
    <lineage>
        <taxon>Eukaryota</taxon>
        <taxon>Metazoa</taxon>
        <taxon>Ecdysozoa</taxon>
        <taxon>Tardigrada</taxon>
        <taxon>Eutardigrada</taxon>
        <taxon>Parachela</taxon>
        <taxon>Hypsibioidea</taxon>
        <taxon>Hypsibiidae</taxon>
        <taxon>Hypsibius</taxon>
    </lineage>
</organism>
<dbReference type="EMBL" id="MTYJ01000180">
    <property type="protein sequence ID" value="OWA50033.1"/>
    <property type="molecule type" value="Genomic_DNA"/>
</dbReference>
<evidence type="ECO:0000256" key="1">
    <source>
        <dbReference type="SAM" id="MobiDB-lite"/>
    </source>
</evidence>
<proteinExistence type="predicted"/>
<comment type="caution">
    <text evidence="2">The sequence shown here is derived from an EMBL/GenBank/DDBJ whole genome shotgun (WGS) entry which is preliminary data.</text>
</comment>
<reference evidence="3" key="1">
    <citation type="submission" date="2017-01" db="EMBL/GenBank/DDBJ databases">
        <title>Comparative genomics of anhydrobiosis in the tardigrade Hypsibius dujardini.</title>
        <authorList>
            <person name="Yoshida Y."/>
            <person name="Koutsovoulos G."/>
            <person name="Laetsch D."/>
            <person name="Stevens L."/>
            <person name="Kumar S."/>
            <person name="Horikawa D."/>
            <person name="Ishino K."/>
            <person name="Komine S."/>
            <person name="Tomita M."/>
            <person name="Blaxter M."/>
            <person name="Arakawa K."/>
        </authorList>
    </citation>
    <scope>NUCLEOTIDE SEQUENCE [LARGE SCALE GENOMIC DNA]</scope>
    <source>
        <strain evidence="3">Z151</strain>
    </source>
</reference>
<keyword evidence="3" id="KW-1185">Reference proteome</keyword>
<name>A0A9X6NCD2_HYPEX</name>
<evidence type="ECO:0000313" key="2">
    <source>
        <dbReference type="EMBL" id="OWA50033.1"/>
    </source>
</evidence>
<accession>A0A9X6NCD2</accession>
<sequence length="388" mass="44343">MVKDGENKFDYFLRIGVRRPSMVRNRAITASHMEVGAQLPPFGQLKPKDHAYGVYKPRGKWDYVANVMHNWKEFNQDDQLRNYTKENRKCDAMKTNIAALDVGVKTNIAALDAGMKANIAALDAGMKANIAVLDAGMKANIAALDAGMKTPKEWNQFCLTHKQSESDHFAAEHTQQSFLENRRSRIPNLVERERVIPDLMARVLMNDYGRDWFLRQWAQRTHETTKRQIDARMLGAKFNTSMEVHHAHGQSLVVRRNDARERLRKGFHLALPEMGTPKNLRDIKAHISTFRDGDNHHMGWRPQRPNMDEWQNVLQSKPATENSHGGHNRRSNQRTNGPTVRWRPQPTVQPTDQRTNGPMAATTDGPTNGPTDQRTNGPTVRWRPQPTV</sequence>
<dbReference type="Proteomes" id="UP000192578">
    <property type="component" value="Unassembled WGS sequence"/>
</dbReference>
<gene>
    <name evidence="2" type="ORF">BV898_14564</name>
</gene>
<dbReference type="AlphaFoldDB" id="A0A9X6NCD2"/>
<feature type="compositionally biased region" description="Polar residues" evidence="1">
    <location>
        <begin position="364"/>
        <end position="378"/>
    </location>
</feature>
<evidence type="ECO:0000313" key="3">
    <source>
        <dbReference type="Proteomes" id="UP000192578"/>
    </source>
</evidence>
<protein>
    <submittedName>
        <fullName evidence="2">Uncharacterized protein</fullName>
    </submittedName>
</protein>
<feature type="compositionally biased region" description="Polar residues" evidence="1">
    <location>
        <begin position="346"/>
        <end position="356"/>
    </location>
</feature>
<feature type="region of interest" description="Disordered" evidence="1">
    <location>
        <begin position="317"/>
        <end position="388"/>
    </location>
</feature>